<protein>
    <recommendedName>
        <fullName evidence="3">F-box domain-containing protein</fullName>
    </recommendedName>
</protein>
<comment type="caution">
    <text evidence="1">The sequence shown here is derived from an EMBL/GenBank/DDBJ whole genome shotgun (WGS) entry which is preliminary data.</text>
</comment>
<sequence>MRTFFSVHHHCSPSRTDKMPTSLSTLPLEVLIIIISCLHLDNFISLRDSRAELFNNLTGHTASHVFVKDRQQFPREALARQGLISYSTAFQWAYATRTRFTLTRPYSVVLLGYGEGYYYHDGFLAYVQGHLLRILHVSNTADTEGIVDVRSLLAEQAERCPPHTQNLQLLYTGEFGIHVAAFENGILTLQLWDLESISYHGGLHCYVMVNLRKDFPLQNRIIKICEYFRYRQVALTDARHMILADFCRENDDLHNVAQGFLECYDLEDKD</sequence>
<reference evidence="1 2" key="1">
    <citation type="submission" date="2024-09" db="EMBL/GenBank/DDBJ databases">
        <title>Rethinking Asexuality: The Enigmatic Case of Functional Sexual Genes in Lepraria (Stereocaulaceae).</title>
        <authorList>
            <person name="Doellman M."/>
            <person name="Sun Y."/>
            <person name="Barcenas-Pena A."/>
            <person name="Lumbsch H.T."/>
            <person name="Grewe F."/>
        </authorList>
    </citation>
    <scope>NUCLEOTIDE SEQUENCE [LARGE SCALE GENOMIC DNA]</scope>
    <source>
        <strain evidence="1 2">Grewe 0041</strain>
    </source>
</reference>
<proteinExistence type="predicted"/>
<gene>
    <name evidence="1" type="ORF">ABVK25_007797</name>
</gene>
<name>A0ABR4B1V3_9LECA</name>
<organism evidence="1 2">
    <name type="scientific">Lepraria finkii</name>
    <dbReference type="NCBI Taxonomy" id="1340010"/>
    <lineage>
        <taxon>Eukaryota</taxon>
        <taxon>Fungi</taxon>
        <taxon>Dikarya</taxon>
        <taxon>Ascomycota</taxon>
        <taxon>Pezizomycotina</taxon>
        <taxon>Lecanoromycetes</taxon>
        <taxon>OSLEUM clade</taxon>
        <taxon>Lecanoromycetidae</taxon>
        <taxon>Lecanorales</taxon>
        <taxon>Lecanorineae</taxon>
        <taxon>Stereocaulaceae</taxon>
        <taxon>Lepraria</taxon>
    </lineage>
</organism>
<evidence type="ECO:0000313" key="1">
    <source>
        <dbReference type="EMBL" id="KAL2051882.1"/>
    </source>
</evidence>
<keyword evidence="2" id="KW-1185">Reference proteome</keyword>
<dbReference type="EMBL" id="JBHFEH010000031">
    <property type="protein sequence ID" value="KAL2051882.1"/>
    <property type="molecule type" value="Genomic_DNA"/>
</dbReference>
<evidence type="ECO:0008006" key="3">
    <source>
        <dbReference type="Google" id="ProtNLM"/>
    </source>
</evidence>
<accession>A0ABR4B1V3</accession>
<evidence type="ECO:0000313" key="2">
    <source>
        <dbReference type="Proteomes" id="UP001590951"/>
    </source>
</evidence>
<dbReference type="Proteomes" id="UP001590951">
    <property type="component" value="Unassembled WGS sequence"/>
</dbReference>